<dbReference type="GO" id="GO:0003700">
    <property type="term" value="F:DNA-binding transcription factor activity"/>
    <property type="evidence" value="ECO:0007669"/>
    <property type="project" value="InterPro"/>
</dbReference>
<evidence type="ECO:0000256" key="3">
    <source>
        <dbReference type="ARBA" id="ARBA00023163"/>
    </source>
</evidence>
<proteinExistence type="predicted"/>
<keyword evidence="3" id="KW-0804">Transcription</keyword>
<evidence type="ECO:0000313" key="5">
    <source>
        <dbReference type="EMBL" id="TDC71091.1"/>
    </source>
</evidence>
<dbReference type="InterPro" id="IPR020449">
    <property type="entry name" value="Tscrpt_reg_AraC-type_HTH"/>
</dbReference>
<dbReference type="PRINTS" id="PR00032">
    <property type="entry name" value="HTHARAC"/>
</dbReference>
<evidence type="ECO:0000256" key="1">
    <source>
        <dbReference type="ARBA" id="ARBA00023015"/>
    </source>
</evidence>
<evidence type="ECO:0000259" key="4">
    <source>
        <dbReference type="PROSITE" id="PS01124"/>
    </source>
</evidence>
<feature type="domain" description="HTH araC/xylS-type" evidence="4">
    <location>
        <begin position="218"/>
        <end position="319"/>
    </location>
</feature>
<accession>A0A4R4T2I4</accession>
<dbReference type="SMART" id="SM00342">
    <property type="entry name" value="HTH_ARAC"/>
    <property type="match status" value="1"/>
</dbReference>
<sequence length="323" mass="35720">MGHVGISATSGDLLTFAQNDDLDQWHAIIRNSYGAMRFRPTGEDRGRFVLRCVDGSALSDVLAVPGDIERDRSHLDGDERGTWKLQYVVQGSIAIEQGHRLVLLRPGEMGVYDMDRAYRMHVPSRTRLAIVSLPKATLALPPVADHLLTPRRIDPAPGVTSALAALLRSSVADLQVFGEDSLRSVNWAIRGLLSAVIRESLGESSDLAADRRGEDTAAAVRQFILSNMANPSLDPALIARTFHISVRQLHRIFEAEDGTVSQEIRAQRIQRCAEDLRNPGHRHEKVSDIAARWGIPDASKFSRQFRSTYGVSPRDYRAGLITD</sequence>
<dbReference type="InterPro" id="IPR009057">
    <property type="entry name" value="Homeodomain-like_sf"/>
</dbReference>
<comment type="caution">
    <text evidence="5">The sequence shown here is derived from an EMBL/GenBank/DDBJ whole genome shotgun (WGS) entry which is preliminary data.</text>
</comment>
<dbReference type="SUPFAM" id="SSF46689">
    <property type="entry name" value="Homeodomain-like"/>
    <property type="match status" value="1"/>
</dbReference>
<dbReference type="PANTHER" id="PTHR46796">
    <property type="entry name" value="HTH-TYPE TRANSCRIPTIONAL ACTIVATOR RHAS-RELATED"/>
    <property type="match status" value="1"/>
</dbReference>
<dbReference type="PANTHER" id="PTHR46796:SF6">
    <property type="entry name" value="ARAC SUBFAMILY"/>
    <property type="match status" value="1"/>
</dbReference>
<evidence type="ECO:0000313" key="6">
    <source>
        <dbReference type="Proteomes" id="UP000295345"/>
    </source>
</evidence>
<dbReference type="OrthoDB" id="9799345at2"/>
<keyword evidence="1" id="KW-0805">Transcription regulation</keyword>
<dbReference type="RefSeq" id="WP_132820204.1">
    <property type="nucleotide sequence ID" value="NZ_SMKI01000289.1"/>
</dbReference>
<dbReference type="InterPro" id="IPR035418">
    <property type="entry name" value="AraC-bd_2"/>
</dbReference>
<dbReference type="EMBL" id="SMKI01000289">
    <property type="protein sequence ID" value="TDC71091.1"/>
    <property type="molecule type" value="Genomic_DNA"/>
</dbReference>
<keyword evidence="2" id="KW-0238">DNA-binding</keyword>
<dbReference type="Pfam" id="PF12833">
    <property type="entry name" value="HTH_18"/>
    <property type="match status" value="1"/>
</dbReference>
<evidence type="ECO:0000256" key="2">
    <source>
        <dbReference type="ARBA" id="ARBA00023125"/>
    </source>
</evidence>
<keyword evidence="6" id="KW-1185">Reference proteome</keyword>
<reference evidence="5 6" key="1">
    <citation type="submission" date="2019-03" db="EMBL/GenBank/DDBJ databases">
        <title>Draft genome sequences of novel Actinobacteria.</title>
        <authorList>
            <person name="Sahin N."/>
            <person name="Ay H."/>
            <person name="Saygin H."/>
        </authorList>
    </citation>
    <scope>NUCLEOTIDE SEQUENCE [LARGE SCALE GENOMIC DNA]</scope>
    <source>
        <strain evidence="5 6">DSM 41900</strain>
    </source>
</reference>
<dbReference type="Proteomes" id="UP000295345">
    <property type="component" value="Unassembled WGS sequence"/>
</dbReference>
<dbReference type="AlphaFoldDB" id="A0A4R4T2I4"/>
<dbReference type="PROSITE" id="PS01124">
    <property type="entry name" value="HTH_ARAC_FAMILY_2"/>
    <property type="match status" value="1"/>
</dbReference>
<name>A0A4R4T2I4_9ACTN</name>
<dbReference type="Pfam" id="PF14525">
    <property type="entry name" value="AraC_binding_2"/>
    <property type="match status" value="1"/>
</dbReference>
<gene>
    <name evidence="5" type="ORF">E1283_23975</name>
</gene>
<dbReference type="GO" id="GO:0043565">
    <property type="term" value="F:sequence-specific DNA binding"/>
    <property type="evidence" value="ECO:0007669"/>
    <property type="project" value="InterPro"/>
</dbReference>
<dbReference type="InterPro" id="IPR050204">
    <property type="entry name" value="AraC_XylS_family_regulators"/>
</dbReference>
<protein>
    <submittedName>
        <fullName evidence="5">Helix-turn-helix domain-containing protein</fullName>
    </submittedName>
</protein>
<organism evidence="5 6">
    <name type="scientific">Streptomyces hainanensis</name>
    <dbReference type="NCBI Taxonomy" id="402648"/>
    <lineage>
        <taxon>Bacteria</taxon>
        <taxon>Bacillati</taxon>
        <taxon>Actinomycetota</taxon>
        <taxon>Actinomycetes</taxon>
        <taxon>Kitasatosporales</taxon>
        <taxon>Streptomycetaceae</taxon>
        <taxon>Streptomyces</taxon>
    </lineage>
</organism>
<dbReference type="InterPro" id="IPR018060">
    <property type="entry name" value="HTH_AraC"/>
</dbReference>
<dbReference type="Gene3D" id="1.10.10.60">
    <property type="entry name" value="Homeodomain-like"/>
    <property type="match status" value="1"/>
</dbReference>